<evidence type="ECO:0000256" key="1">
    <source>
        <dbReference type="ARBA" id="ARBA00004953"/>
    </source>
</evidence>
<dbReference type="Proteomes" id="UP000186559">
    <property type="component" value="Chromosome"/>
</dbReference>
<dbReference type="InterPro" id="IPR014008">
    <property type="entry name" value="Cbl_synth_MTase_CbiT"/>
</dbReference>
<keyword evidence="8" id="KW-1185">Reference proteome</keyword>
<dbReference type="NCBIfam" id="TIGR02467">
    <property type="entry name" value="CbiE"/>
    <property type="match status" value="1"/>
</dbReference>
<dbReference type="EMBL" id="CP014796">
    <property type="protein sequence ID" value="APX25624.1"/>
    <property type="molecule type" value="Genomic_DNA"/>
</dbReference>
<dbReference type="NCBIfam" id="TIGR02469">
    <property type="entry name" value="CbiT"/>
    <property type="match status" value="1"/>
</dbReference>
<dbReference type="STRING" id="1229727.Ga0080559_TMP4828"/>
<dbReference type="PIRSF" id="PIRSF036428">
    <property type="entry name" value="CobL"/>
    <property type="match status" value="1"/>
</dbReference>
<dbReference type="UniPathway" id="UPA00148"/>
<dbReference type="Gene3D" id="3.40.50.150">
    <property type="entry name" value="Vaccinia Virus protein VP39"/>
    <property type="match status" value="1"/>
</dbReference>
<dbReference type="InterPro" id="IPR050714">
    <property type="entry name" value="Cobalamin_biosynth_MTase"/>
</dbReference>
<dbReference type="GO" id="GO:0032259">
    <property type="term" value="P:methylation"/>
    <property type="evidence" value="ECO:0007669"/>
    <property type="project" value="UniProtKB-KW"/>
</dbReference>
<dbReference type="PANTHER" id="PTHR43182:SF1">
    <property type="entry name" value="COBALT-PRECORRIN-7 C(5)-METHYLTRANSFERASE"/>
    <property type="match status" value="1"/>
</dbReference>
<evidence type="ECO:0000256" key="2">
    <source>
        <dbReference type="ARBA" id="ARBA00022573"/>
    </source>
</evidence>
<dbReference type="OrthoDB" id="9787825at2"/>
<evidence type="ECO:0000313" key="7">
    <source>
        <dbReference type="EMBL" id="APX25624.1"/>
    </source>
</evidence>
<dbReference type="InterPro" id="IPR014777">
    <property type="entry name" value="4pyrrole_Mease_sub1"/>
</dbReference>
<name>A0A1U7DBT5_9RHOB</name>
<dbReference type="RefSeq" id="WP_076625121.1">
    <property type="nucleotide sequence ID" value="NZ_BMEW01000002.1"/>
</dbReference>
<protein>
    <submittedName>
        <fullName evidence="7">Precorrin-6Y C5,15-methyltransferase (Decarboxylating)</fullName>
        <ecNumber evidence="7">2.1.1.132</ecNumber>
    </submittedName>
</protein>
<evidence type="ECO:0000256" key="5">
    <source>
        <dbReference type="ARBA" id="ARBA00022691"/>
    </source>
</evidence>
<dbReference type="KEGG" id="tpro:Ga0080559_TMP4828"/>
<organism evidence="7 8">
    <name type="scientific">Salipiger profundus</name>
    <dbReference type="NCBI Taxonomy" id="1229727"/>
    <lineage>
        <taxon>Bacteria</taxon>
        <taxon>Pseudomonadati</taxon>
        <taxon>Pseudomonadota</taxon>
        <taxon>Alphaproteobacteria</taxon>
        <taxon>Rhodobacterales</taxon>
        <taxon>Roseobacteraceae</taxon>
        <taxon>Salipiger</taxon>
    </lineage>
</organism>
<evidence type="ECO:0000259" key="6">
    <source>
        <dbReference type="Pfam" id="PF00590"/>
    </source>
</evidence>
<keyword evidence="5" id="KW-0949">S-adenosyl-L-methionine</keyword>
<comment type="pathway">
    <text evidence="1">Cofactor biosynthesis; adenosylcobalamin biosynthesis.</text>
</comment>
<evidence type="ECO:0000313" key="8">
    <source>
        <dbReference type="Proteomes" id="UP000186559"/>
    </source>
</evidence>
<dbReference type="Pfam" id="PF00590">
    <property type="entry name" value="TP_methylase"/>
    <property type="match status" value="1"/>
</dbReference>
<reference evidence="7 8" key="1">
    <citation type="submission" date="2016-03" db="EMBL/GenBank/DDBJ databases">
        <title>Deep-sea bacteria in the southern Pacific.</title>
        <authorList>
            <person name="Tang K."/>
        </authorList>
    </citation>
    <scope>NUCLEOTIDE SEQUENCE [LARGE SCALE GENOMIC DNA]</scope>
    <source>
        <strain evidence="7 8">JLT2016</strain>
    </source>
</reference>
<dbReference type="InterPro" id="IPR012818">
    <property type="entry name" value="CbiE"/>
</dbReference>
<dbReference type="SUPFAM" id="SSF53790">
    <property type="entry name" value="Tetrapyrrole methylase"/>
    <property type="match status" value="1"/>
</dbReference>
<dbReference type="InterPro" id="IPR006365">
    <property type="entry name" value="Cbl_synth_CobL"/>
</dbReference>
<dbReference type="InterPro" id="IPR000878">
    <property type="entry name" value="4pyrrol_Mease"/>
</dbReference>
<gene>
    <name evidence="7" type="ORF">Ga0080559_TMP4828</name>
</gene>
<keyword evidence="3 7" id="KW-0489">Methyltransferase</keyword>
<dbReference type="PANTHER" id="PTHR43182">
    <property type="entry name" value="COBALT-PRECORRIN-6B C(15)-METHYLTRANSFERASE (DECARBOXYLATING)"/>
    <property type="match status" value="1"/>
</dbReference>
<dbReference type="CDD" id="cd11644">
    <property type="entry name" value="Precorrin-6Y-MT"/>
    <property type="match status" value="1"/>
</dbReference>
<keyword evidence="2" id="KW-0169">Cobalamin biosynthesis</keyword>
<dbReference type="InterPro" id="IPR029063">
    <property type="entry name" value="SAM-dependent_MTases_sf"/>
</dbReference>
<dbReference type="GO" id="GO:0046025">
    <property type="term" value="F:precorrin-6Y C5,15-methyltransferase (decarboxylating) activity"/>
    <property type="evidence" value="ECO:0007669"/>
    <property type="project" value="UniProtKB-EC"/>
</dbReference>
<dbReference type="InterPro" id="IPR035996">
    <property type="entry name" value="4pyrrol_Methylase_sf"/>
</dbReference>
<evidence type="ECO:0000256" key="3">
    <source>
        <dbReference type="ARBA" id="ARBA00022603"/>
    </source>
</evidence>
<dbReference type="SUPFAM" id="SSF53335">
    <property type="entry name" value="S-adenosyl-L-methionine-dependent methyltransferases"/>
    <property type="match status" value="1"/>
</dbReference>
<proteinExistence type="predicted"/>
<accession>A0A1U7DBT5</accession>
<dbReference type="Gene3D" id="3.40.1010.10">
    <property type="entry name" value="Cobalt-precorrin-4 Transmethylase, Domain 1"/>
    <property type="match status" value="1"/>
</dbReference>
<keyword evidence="4 7" id="KW-0808">Transferase</keyword>
<dbReference type="GO" id="GO:0008276">
    <property type="term" value="F:protein methyltransferase activity"/>
    <property type="evidence" value="ECO:0007669"/>
    <property type="project" value="InterPro"/>
</dbReference>
<dbReference type="AlphaFoldDB" id="A0A1U7DBT5"/>
<evidence type="ECO:0000256" key="4">
    <source>
        <dbReference type="ARBA" id="ARBA00022679"/>
    </source>
</evidence>
<dbReference type="EC" id="2.1.1.132" evidence="7"/>
<sequence>MSEAPWLTIVGVGEDGPDGLCAASRSALDAAEVVMGPPRHLALLPEGGAERIAWPVPFADGVEQLLGLRGRQVVALASGDPFWFGAGAVLARRLSPGDWRALPGRSCFALAAARLGWPLEDTVCLGLHAAPLARMRPVLAPGRRMLVLLRDGAAVAQLAGYLAQEGFGASDLHIMERLGGPSERLTRQRADAGAGSHEAPVCVGVEVAGKGRVLPLASGRADDWFDNDGQITRRPVRALTLSALAPRPFEHLWDIGGGSGSIAIEWLLSDVSLTATTIEPRPDRAARITANAARLGVERLRVVPGSAPEALKGLETPQAVFVGGGLDAALLGWLTTHLPRGTRIVANAVTLETEALLIAAQAAHGGDLLRVQLSETRALGSKRGWQTAFPILQWSAVP</sequence>
<feature type="domain" description="Tetrapyrrole methylase" evidence="6">
    <location>
        <begin position="7"/>
        <end position="189"/>
    </location>
</feature>
<dbReference type="GO" id="GO:0009236">
    <property type="term" value="P:cobalamin biosynthetic process"/>
    <property type="evidence" value="ECO:0007669"/>
    <property type="project" value="UniProtKB-UniPathway"/>
</dbReference>